<dbReference type="InterPro" id="IPR036890">
    <property type="entry name" value="HATPase_C_sf"/>
</dbReference>
<dbReference type="EMBL" id="FNID01000051">
    <property type="protein sequence ID" value="SDO06318.1"/>
    <property type="molecule type" value="Genomic_DNA"/>
</dbReference>
<dbReference type="InterPro" id="IPR003660">
    <property type="entry name" value="HAMP_dom"/>
</dbReference>
<sequence>MALSGLAGGMNKKNGMRYRTKLIVFFLFSAAITMMACIYTYVSSQLLIRETSQMFSKNLELAAVYSELGDIQQDIQIYLSTNSSESLLSYYDRVNTISYNANRMMENASYTARGIKTMNIANMITHYLKQADGAMVAKRGRNINDYTEYYAQTVKENAYIMSYIQEIMSSDLIDSLKKSAEINQKVQSATIFNIILILGVVVFVSVAIVAFSFEITRPITQLAKYSKEISDGNFDVEIKPIKASGEISVLYGVFNLMAVNIREHFNQMQEKQRLEKSLSEQKLNNLKIKNALRESELLALQSQVNPHFIFNTINIGAKIAMMQGDKITCTYLENAADIFRYNLKGLDTRATLKDEIENVVSYMYLLQTRFGDSVDFTVNINGDENLLATELPRMTLQPLAENAYIHGISEQEDGGSITLTVSGDNELVTVTVADNGKGLTQEKIEELLAEHESDAEPRVKPPKAGHTTGIGVDNVLKRLRLFFGRSDVMDIRRENGETKFILMLPRGVKSAPDEEIE</sequence>
<comment type="subcellular location">
    <subcellularLocation>
        <location evidence="1">Membrane</location>
    </subcellularLocation>
</comment>
<dbReference type="Gene3D" id="3.30.565.10">
    <property type="entry name" value="Histidine kinase-like ATPase, C-terminal domain"/>
    <property type="match status" value="1"/>
</dbReference>
<dbReference type="SMART" id="SM00304">
    <property type="entry name" value="HAMP"/>
    <property type="match status" value="1"/>
</dbReference>
<dbReference type="PANTHER" id="PTHR34220:SF7">
    <property type="entry name" value="SENSOR HISTIDINE KINASE YPDA"/>
    <property type="match status" value="1"/>
</dbReference>
<evidence type="ECO:0000259" key="6">
    <source>
        <dbReference type="PROSITE" id="PS50885"/>
    </source>
</evidence>
<organism evidence="7 8">
    <name type="scientific">Acetanaerobacterium elongatum</name>
    <dbReference type="NCBI Taxonomy" id="258515"/>
    <lineage>
        <taxon>Bacteria</taxon>
        <taxon>Bacillati</taxon>
        <taxon>Bacillota</taxon>
        <taxon>Clostridia</taxon>
        <taxon>Eubacteriales</taxon>
        <taxon>Oscillospiraceae</taxon>
        <taxon>Acetanaerobacterium</taxon>
    </lineage>
</organism>
<keyword evidence="2" id="KW-0597">Phosphoprotein</keyword>
<feature type="domain" description="HAMP" evidence="6">
    <location>
        <begin position="213"/>
        <end position="266"/>
    </location>
</feature>
<feature type="transmembrane region" description="Helical" evidence="5">
    <location>
        <begin position="191"/>
        <end position="213"/>
    </location>
</feature>
<keyword evidence="5" id="KW-0812">Transmembrane</keyword>
<dbReference type="STRING" id="258515.SAMN05192585_1513"/>
<dbReference type="InterPro" id="IPR010559">
    <property type="entry name" value="Sig_transdc_His_kin_internal"/>
</dbReference>
<dbReference type="SUPFAM" id="SSF55874">
    <property type="entry name" value="ATPase domain of HSP90 chaperone/DNA topoisomerase II/histidine kinase"/>
    <property type="match status" value="1"/>
</dbReference>
<name>A0A1H0GHI8_9FIRM</name>
<evidence type="ECO:0000256" key="1">
    <source>
        <dbReference type="ARBA" id="ARBA00004370"/>
    </source>
</evidence>
<dbReference type="Pfam" id="PF06580">
    <property type="entry name" value="His_kinase"/>
    <property type="match status" value="1"/>
</dbReference>
<dbReference type="InterPro" id="IPR003594">
    <property type="entry name" value="HATPase_dom"/>
</dbReference>
<feature type="transmembrane region" description="Helical" evidence="5">
    <location>
        <begin position="22"/>
        <end position="42"/>
    </location>
</feature>
<keyword evidence="5" id="KW-0472">Membrane</keyword>
<dbReference type="Proteomes" id="UP000199182">
    <property type="component" value="Unassembled WGS sequence"/>
</dbReference>
<dbReference type="CDD" id="cd06225">
    <property type="entry name" value="HAMP"/>
    <property type="match status" value="1"/>
</dbReference>
<dbReference type="GO" id="GO:0016020">
    <property type="term" value="C:membrane"/>
    <property type="evidence" value="ECO:0007669"/>
    <property type="project" value="UniProtKB-SubCell"/>
</dbReference>
<dbReference type="Pfam" id="PF02518">
    <property type="entry name" value="HATPase_c"/>
    <property type="match status" value="1"/>
</dbReference>
<dbReference type="PANTHER" id="PTHR34220">
    <property type="entry name" value="SENSOR HISTIDINE KINASE YPDA"/>
    <property type="match status" value="1"/>
</dbReference>
<dbReference type="AlphaFoldDB" id="A0A1H0GHI8"/>
<dbReference type="InterPro" id="IPR050640">
    <property type="entry name" value="Bact_2-comp_sensor_kinase"/>
</dbReference>
<dbReference type="GO" id="GO:0000155">
    <property type="term" value="F:phosphorelay sensor kinase activity"/>
    <property type="evidence" value="ECO:0007669"/>
    <property type="project" value="InterPro"/>
</dbReference>
<proteinExistence type="predicted"/>
<keyword evidence="4 7" id="KW-0418">Kinase</keyword>
<evidence type="ECO:0000256" key="2">
    <source>
        <dbReference type="ARBA" id="ARBA00022553"/>
    </source>
</evidence>
<dbReference type="PROSITE" id="PS50885">
    <property type="entry name" value="HAMP"/>
    <property type="match status" value="1"/>
</dbReference>
<dbReference type="Pfam" id="PF00672">
    <property type="entry name" value="HAMP"/>
    <property type="match status" value="1"/>
</dbReference>
<keyword evidence="3" id="KW-0808">Transferase</keyword>
<evidence type="ECO:0000256" key="5">
    <source>
        <dbReference type="SAM" id="Phobius"/>
    </source>
</evidence>
<evidence type="ECO:0000256" key="4">
    <source>
        <dbReference type="ARBA" id="ARBA00022777"/>
    </source>
</evidence>
<evidence type="ECO:0000313" key="8">
    <source>
        <dbReference type="Proteomes" id="UP000199182"/>
    </source>
</evidence>
<protein>
    <submittedName>
        <fullName evidence="7">Sensor histidine kinase YesM</fullName>
    </submittedName>
</protein>
<keyword evidence="8" id="KW-1185">Reference proteome</keyword>
<reference evidence="7 8" key="1">
    <citation type="submission" date="2016-10" db="EMBL/GenBank/DDBJ databases">
        <authorList>
            <person name="de Groot N.N."/>
        </authorList>
    </citation>
    <scope>NUCLEOTIDE SEQUENCE [LARGE SCALE GENOMIC DNA]</scope>
    <source>
        <strain evidence="7 8">CGMCC 1.5012</strain>
    </source>
</reference>
<gene>
    <name evidence="7" type="ORF">SAMN05192585_1513</name>
</gene>
<evidence type="ECO:0000256" key="3">
    <source>
        <dbReference type="ARBA" id="ARBA00022679"/>
    </source>
</evidence>
<dbReference type="OrthoDB" id="138378at2"/>
<accession>A0A1H0GHI8</accession>
<evidence type="ECO:0000313" key="7">
    <source>
        <dbReference type="EMBL" id="SDO06318.1"/>
    </source>
</evidence>
<dbReference type="SMART" id="SM00387">
    <property type="entry name" value="HATPase_c"/>
    <property type="match status" value="1"/>
</dbReference>
<dbReference type="Gene3D" id="6.10.340.10">
    <property type="match status" value="1"/>
</dbReference>
<dbReference type="SUPFAM" id="SSF158472">
    <property type="entry name" value="HAMP domain-like"/>
    <property type="match status" value="1"/>
</dbReference>
<keyword evidence="5" id="KW-1133">Transmembrane helix</keyword>